<evidence type="ECO:0000313" key="4">
    <source>
        <dbReference type="EMBL" id="ADU28090.1"/>
    </source>
</evidence>
<dbReference type="Gene3D" id="3.20.20.140">
    <property type="entry name" value="Metal-dependent hydrolases"/>
    <property type="match status" value="1"/>
</dbReference>
<dbReference type="KEGG" id="eha:Ethha_2597"/>
<dbReference type="AlphaFoldDB" id="E6U720"/>
<accession>E6U720</accession>
<keyword evidence="1 3" id="KW-0479">Metal-binding</keyword>
<name>E6U720_ETHHY</name>
<dbReference type="Pfam" id="PF01026">
    <property type="entry name" value="TatD_DNase"/>
    <property type="match status" value="1"/>
</dbReference>
<evidence type="ECO:0000256" key="3">
    <source>
        <dbReference type="PIRSR" id="PIRSR005902-1"/>
    </source>
</evidence>
<feature type="binding site" evidence="3">
    <location>
        <position position="150"/>
    </location>
    <ligand>
        <name>a divalent metal cation</name>
        <dbReference type="ChEBI" id="CHEBI:60240"/>
        <label>2</label>
    </ligand>
</feature>
<dbReference type="eggNOG" id="COG0084">
    <property type="taxonomic scope" value="Bacteria"/>
</dbReference>
<dbReference type="GO" id="GO:0005829">
    <property type="term" value="C:cytosol"/>
    <property type="evidence" value="ECO:0007669"/>
    <property type="project" value="TreeGrafter"/>
</dbReference>
<dbReference type="Proteomes" id="UP000001551">
    <property type="component" value="Chromosome"/>
</dbReference>
<keyword evidence="2 4" id="KW-0378">Hydrolase</keyword>
<feature type="binding site" evidence="3">
    <location>
        <position position="200"/>
    </location>
    <ligand>
        <name>a divalent metal cation</name>
        <dbReference type="ChEBI" id="CHEBI:60240"/>
        <label>1</label>
    </ligand>
</feature>
<gene>
    <name evidence="4" type="ordered locus">Ethha_2597</name>
</gene>
<dbReference type="CDD" id="cd01310">
    <property type="entry name" value="TatD_DNAse"/>
    <property type="match status" value="1"/>
</dbReference>
<protein>
    <submittedName>
        <fullName evidence="4">Hydrolase, TatD family</fullName>
    </submittedName>
</protein>
<dbReference type="NCBIfam" id="TIGR00010">
    <property type="entry name" value="YchF/TatD family DNA exonuclease"/>
    <property type="match status" value="1"/>
</dbReference>
<reference evidence="4 5" key="1">
    <citation type="submission" date="2010-12" db="EMBL/GenBank/DDBJ databases">
        <title>Complete sequence of Ethanoligenens harbinense YUAN-3.</title>
        <authorList>
            <person name="Lucas S."/>
            <person name="Copeland A."/>
            <person name="Lapidus A."/>
            <person name="Cheng J.-F."/>
            <person name="Bruce D."/>
            <person name="Goodwin L."/>
            <person name="Pitluck S."/>
            <person name="Chertkov O."/>
            <person name="Misra M."/>
            <person name="Detter J.C."/>
            <person name="Han C."/>
            <person name="Tapia R."/>
            <person name="Land M."/>
            <person name="Hauser L."/>
            <person name="Jeffries C."/>
            <person name="Kyrpides N."/>
            <person name="Ivanova N."/>
            <person name="Mikhailova N."/>
            <person name="Wang A."/>
            <person name="Mouttaki H."/>
            <person name="He Z."/>
            <person name="Zhou J."/>
            <person name="Hemme C.L."/>
            <person name="Woyke T."/>
        </authorList>
    </citation>
    <scope>NUCLEOTIDE SEQUENCE [LARGE SCALE GENOMIC DNA]</scope>
    <source>
        <strain evidence="5">DSM 18485 / JCM 12961 / CGMCC 1.5033 / YUAN-3</strain>
    </source>
</reference>
<dbReference type="InterPro" id="IPR032466">
    <property type="entry name" value="Metal_Hydrolase"/>
</dbReference>
<dbReference type="InterPro" id="IPR001130">
    <property type="entry name" value="TatD-like"/>
</dbReference>
<evidence type="ECO:0000256" key="2">
    <source>
        <dbReference type="ARBA" id="ARBA00022801"/>
    </source>
</evidence>
<dbReference type="GO" id="GO:0016788">
    <property type="term" value="F:hydrolase activity, acting on ester bonds"/>
    <property type="evidence" value="ECO:0007669"/>
    <property type="project" value="InterPro"/>
</dbReference>
<evidence type="ECO:0000256" key="1">
    <source>
        <dbReference type="ARBA" id="ARBA00022723"/>
    </source>
</evidence>
<proteinExistence type="predicted"/>
<dbReference type="HOGENOM" id="CLU_031506_4_0_9"/>
<organism evidence="4 5">
    <name type="scientific">Ethanoligenens harbinense (strain DSM 18485 / JCM 12961 / CGMCC 1.5033 / YUAN-3)</name>
    <dbReference type="NCBI Taxonomy" id="663278"/>
    <lineage>
        <taxon>Bacteria</taxon>
        <taxon>Bacillati</taxon>
        <taxon>Bacillota</taxon>
        <taxon>Clostridia</taxon>
        <taxon>Eubacteriales</taxon>
        <taxon>Oscillospiraceae</taxon>
        <taxon>Ethanoligenens</taxon>
    </lineage>
</organism>
<dbReference type="STRING" id="663278.Ethha_2597"/>
<dbReference type="GO" id="GO:0004536">
    <property type="term" value="F:DNA nuclease activity"/>
    <property type="evidence" value="ECO:0007669"/>
    <property type="project" value="InterPro"/>
</dbReference>
<keyword evidence="5" id="KW-1185">Reference proteome</keyword>
<dbReference type="PANTHER" id="PTHR46124">
    <property type="entry name" value="D-AMINOACYL-TRNA DEACYLASE"/>
    <property type="match status" value="1"/>
</dbReference>
<feature type="binding site" evidence="3">
    <location>
        <position position="9"/>
    </location>
    <ligand>
        <name>a divalent metal cation</name>
        <dbReference type="ChEBI" id="CHEBI:60240"/>
        <label>1</label>
    </ligand>
</feature>
<sequence length="258" mass="28056">MEIFDSHAHYADHAFDADRAAVLGGLPAAGVTDVLNAGTTAADSAACVELAKAYPFCHAAVGIHPEEAADAASGDLAEIKRLAESFPVAAIGEIGLDYHWDVPRELQHKWFAGQLELARELDLPVIVHDRDAHADTLAFLQKYRPRGVVHCYSGSAETARELLKLGLYLGFTGSVTFKNNKKARAVLETLPHDRVLCETDCPYMAPEPLRGRRCDSSMLTHTLARMGEMMGLSAEETAQVTARNARELFGINRGEETV</sequence>
<evidence type="ECO:0000313" key="5">
    <source>
        <dbReference type="Proteomes" id="UP000001551"/>
    </source>
</evidence>
<feature type="binding site" evidence="3">
    <location>
        <position position="93"/>
    </location>
    <ligand>
        <name>a divalent metal cation</name>
        <dbReference type="ChEBI" id="CHEBI:60240"/>
        <label>1</label>
    </ligand>
</feature>
<dbReference type="EMBL" id="CP002400">
    <property type="protein sequence ID" value="ADU28090.1"/>
    <property type="molecule type" value="Genomic_DNA"/>
</dbReference>
<dbReference type="GO" id="GO:0046872">
    <property type="term" value="F:metal ion binding"/>
    <property type="evidence" value="ECO:0007669"/>
    <property type="project" value="UniProtKB-KW"/>
</dbReference>
<dbReference type="SUPFAM" id="SSF51556">
    <property type="entry name" value="Metallo-dependent hydrolases"/>
    <property type="match status" value="1"/>
</dbReference>
<dbReference type="PANTHER" id="PTHR46124:SF2">
    <property type="entry name" value="D-AMINOACYL-TRNA DEACYLASE"/>
    <property type="match status" value="1"/>
</dbReference>
<dbReference type="RefSeq" id="WP_013486433.1">
    <property type="nucleotide sequence ID" value="NC_014828.1"/>
</dbReference>
<dbReference type="FunFam" id="3.20.20.140:FF:000005">
    <property type="entry name" value="TatD family hydrolase"/>
    <property type="match status" value="1"/>
</dbReference>
<dbReference type="PIRSF" id="PIRSF005902">
    <property type="entry name" value="DNase_TatD"/>
    <property type="match status" value="1"/>
</dbReference>
<dbReference type="InterPro" id="IPR015991">
    <property type="entry name" value="TatD/YcfH-like"/>
</dbReference>
<feature type="binding site" evidence="3">
    <location>
        <position position="7"/>
    </location>
    <ligand>
        <name>a divalent metal cation</name>
        <dbReference type="ChEBI" id="CHEBI:60240"/>
        <label>1</label>
    </ligand>
</feature>
<feature type="binding site" evidence="3">
    <location>
        <position position="128"/>
    </location>
    <ligand>
        <name>a divalent metal cation</name>
        <dbReference type="ChEBI" id="CHEBI:60240"/>
        <label>2</label>
    </ligand>
</feature>